<evidence type="ECO:0000313" key="2">
    <source>
        <dbReference type="EMBL" id="RDV25103.1"/>
    </source>
</evidence>
<dbReference type="Proteomes" id="UP000256561">
    <property type="component" value="Unassembled WGS sequence"/>
</dbReference>
<dbReference type="Gene3D" id="2.80.10.50">
    <property type="match status" value="1"/>
</dbReference>
<evidence type="ECO:0008006" key="4">
    <source>
        <dbReference type="Google" id="ProtNLM"/>
    </source>
</evidence>
<dbReference type="InterPro" id="IPR011050">
    <property type="entry name" value="Pectin_lyase_fold/virulence"/>
</dbReference>
<dbReference type="OrthoDB" id="3317993at2"/>
<protein>
    <recommendedName>
        <fullName evidence="4">Right-handed parallel beta-helix repeat-containing protein</fullName>
    </recommendedName>
</protein>
<keyword evidence="3" id="KW-1185">Reference proteome</keyword>
<gene>
    <name evidence="2" type="ORF">DXV75_10765</name>
</gene>
<dbReference type="InterPro" id="IPR006626">
    <property type="entry name" value="PbH1"/>
</dbReference>
<evidence type="ECO:0000256" key="1">
    <source>
        <dbReference type="SAM" id="SignalP"/>
    </source>
</evidence>
<comment type="caution">
    <text evidence="2">The sequence shown here is derived from an EMBL/GenBank/DDBJ whole genome shotgun (WGS) entry which is preliminary data.</text>
</comment>
<evidence type="ECO:0000313" key="3">
    <source>
        <dbReference type="Proteomes" id="UP000256561"/>
    </source>
</evidence>
<dbReference type="Gene3D" id="2.160.20.10">
    <property type="entry name" value="Single-stranded right-handed beta-helix, Pectin lyase-like"/>
    <property type="match status" value="1"/>
</dbReference>
<dbReference type="SMART" id="SM00710">
    <property type="entry name" value="PbH1"/>
    <property type="match status" value="4"/>
</dbReference>
<reference evidence="3" key="1">
    <citation type="submission" date="2018-08" db="EMBL/GenBank/DDBJ databases">
        <authorList>
            <person name="Zhang J."/>
            <person name="Du Z.-J."/>
        </authorList>
    </citation>
    <scope>NUCLEOTIDE SEQUENCE [LARGE SCALE GENOMIC DNA]</scope>
    <source>
        <strain evidence="3">KCTC 52655</strain>
    </source>
</reference>
<organism evidence="2 3">
    <name type="scientific">Alteromonas aestuariivivens</name>
    <dbReference type="NCBI Taxonomy" id="1938339"/>
    <lineage>
        <taxon>Bacteria</taxon>
        <taxon>Pseudomonadati</taxon>
        <taxon>Pseudomonadota</taxon>
        <taxon>Gammaproteobacteria</taxon>
        <taxon>Alteromonadales</taxon>
        <taxon>Alteromonadaceae</taxon>
        <taxon>Alteromonas/Salinimonas group</taxon>
        <taxon>Alteromonas</taxon>
    </lineage>
</organism>
<feature type="signal peptide" evidence="1">
    <location>
        <begin position="1"/>
        <end position="22"/>
    </location>
</feature>
<dbReference type="SUPFAM" id="SSF50370">
    <property type="entry name" value="Ricin B-like lectins"/>
    <property type="match status" value="1"/>
</dbReference>
<dbReference type="InterPro" id="IPR012334">
    <property type="entry name" value="Pectin_lyas_fold"/>
</dbReference>
<dbReference type="CDD" id="cd00161">
    <property type="entry name" value="beta-trefoil_Ricin-like"/>
    <property type="match status" value="1"/>
</dbReference>
<proteinExistence type="predicted"/>
<dbReference type="RefSeq" id="WP_115593434.1">
    <property type="nucleotide sequence ID" value="NZ_QRHA01000007.1"/>
</dbReference>
<accession>A0A3D8M5S7</accession>
<feature type="chain" id="PRO_5017587118" description="Right-handed parallel beta-helix repeat-containing protein" evidence="1">
    <location>
        <begin position="23"/>
        <end position="675"/>
    </location>
</feature>
<sequence length="675" mass="74322">MKSTIFGVVALACLNLQTVAHAELVRPNLPAPISSNFKNSLIYTAQVKQGSGSWQTLYVKRTESQDELMSSNNGGIYKNRQFHFTPLSFDPAEGALTIRITKDPQDIPESVSSNASNVEVVNADSGPVFIDANTVEFTLNEPKYVMVNFDVNSNKNVNSANGLSVIKYPLAIFADPDDSDLVEPVASSGQTKLVYSSTVTHQQMQDADIIVFRGGFHDVKNHPAAGAIPANNNKIIWLHPEALVTGHIERAGGGLGDDTLIYGRGVLYQGDFRNDPSNPSVGPYWSPNWKNVVPVPDMFEAIIAGDRATIRGIIVADTMWHGIVTRTDSTISRVKLWGWHGNNDAFRPSDGSLVEYNFMRAVDDALYSKDITVNNNLIYQSYNGAVLTCGWENVEDSGGTVFNNNIIYRPEWGGLGENNGIMVSQIGPYAECKDITFNNTQIYGDIAGITNLKESSRLSQANYDPAKHQGVPGIRNITFNNTTLNGNLFDKSRIDPTSNIVIENVEFNNLVVTGYQSGPVDNSDRASLFDGSGAQDDTVLNLFTGIPSGPQFLTHGVASERLRYRSSTDDFILDSGVGTWFQWDVIPVGNGWFRLEHLPTGKVLGSANDTDVVHLANTTTGDTVEWMYQDEGEWGRLIHRKTGLRMHMQEDDTRFILGSNSWEGNRTKWKFEAAN</sequence>
<dbReference type="AlphaFoldDB" id="A0A3D8M5S7"/>
<dbReference type="SUPFAM" id="SSF51126">
    <property type="entry name" value="Pectin lyase-like"/>
    <property type="match status" value="1"/>
</dbReference>
<keyword evidence="1" id="KW-0732">Signal</keyword>
<name>A0A3D8M5S7_9ALTE</name>
<dbReference type="EMBL" id="QRHA01000007">
    <property type="protein sequence ID" value="RDV25103.1"/>
    <property type="molecule type" value="Genomic_DNA"/>
</dbReference>
<dbReference type="InterPro" id="IPR035992">
    <property type="entry name" value="Ricin_B-like_lectins"/>
</dbReference>